<dbReference type="GO" id="GO:0009432">
    <property type="term" value="P:SOS response"/>
    <property type="evidence" value="ECO:0007669"/>
    <property type="project" value="TreeGrafter"/>
</dbReference>
<dbReference type="NCBIfam" id="TIGR00634">
    <property type="entry name" value="recN"/>
    <property type="match status" value="1"/>
</dbReference>
<protein>
    <recommendedName>
        <fullName evidence="3 9">DNA repair protein RecN</fullName>
    </recommendedName>
    <alternativeName>
        <fullName evidence="8 9">Recombination protein N</fullName>
    </alternativeName>
</protein>
<comment type="caution">
    <text evidence="11">The sequence shown here is derived from an EMBL/GenBank/DDBJ whole genome shotgun (WGS) entry which is preliminary data.</text>
</comment>
<evidence type="ECO:0000313" key="11">
    <source>
        <dbReference type="EMBL" id="KGN85760.1"/>
    </source>
</evidence>
<dbReference type="PANTHER" id="PTHR11059:SF0">
    <property type="entry name" value="DNA REPAIR PROTEIN RECN"/>
    <property type="match status" value="1"/>
</dbReference>
<organism evidence="11 12">
    <name type="scientific">Porphyromonas gulae</name>
    <dbReference type="NCBI Taxonomy" id="111105"/>
    <lineage>
        <taxon>Bacteria</taxon>
        <taxon>Pseudomonadati</taxon>
        <taxon>Bacteroidota</taxon>
        <taxon>Bacteroidia</taxon>
        <taxon>Bacteroidales</taxon>
        <taxon>Porphyromonadaceae</taxon>
        <taxon>Porphyromonas</taxon>
    </lineage>
</organism>
<dbReference type="PANTHER" id="PTHR11059">
    <property type="entry name" value="DNA REPAIR PROTEIN RECN"/>
    <property type="match status" value="1"/>
</dbReference>
<dbReference type="STRING" id="111105.HR09_01805"/>
<dbReference type="GO" id="GO:0006310">
    <property type="term" value="P:DNA recombination"/>
    <property type="evidence" value="ECO:0007669"/>
    <property type="project" value="InterPro"/>
</dbReference>
<evidence type="ECO:0000256" key="2">
    <source>
        <dbReference type="ARBA" id="ARBA00009441"/>
    </source>
</evidence>
<evidence type="ECO:0000256" key="9">
    <source>
        <dbReference type="PIRNR" id="PIRNR003128"/>
    </source>
</evidence>
<dbReference type="EMBL" id="JRAI01000048">
    <property type="protein sequence ID" value="KGN85760.1"/>
    <property type="molecule type" value="Genomic_DNA"/>
</dbReference>
<evidence type="ECO:0000256" key="5">
    <source>
        <dbReference type="ARBA" id="ARBA00022763"/>
    </source>
</evidence>
<evidence type="ECO:0000256" key="6">
    <source>
        <dbReference type="ARBA" id="ARBA00022840"/>
    </source>
</evidence>
<evidence type="ECO:0000259" key="10">
    <source>
        <dbReference type="Pfam" id="PF02463"/>
    </source>
</evidence>
<comment type="function">
    <text evidence="1 9">May be involved in recombinational repair of damaged DNA.</text>
</comment>
<dbReference type="Gene3D" id="3.40.50.300">
    <property type="entry name" value="P-loop containing nucleotide triphosphate hydrolases"/>
    <property type="match status" value="2"/>
</dbReference>
<feature type="domain" description="RecF/RecN/SMC N-terminal" evidence="10">
    <location>
        <begin position="4"/>
        <end position="509"/>
    </location>
</feature>
<dbReference type="GO" id="GO:0043590">
    <property type="term" value="C:bacterial nucleoid"/>
    <property type="evidence" value="ECO:0007669"/>
    <property type="project" value="TreeGrafter"/>
</dbReference>
<dbReference type="Pfam" id="PF02463">
    <property type="entry name" value="SMC_N"/>
    <property type="match status" value="1"/>
</dbReference>
<dbReference type="RefSeq" id="WP_039420892.1">
    <property type="nucleotide sequence ID" value="NZ_JRAI01000048.1"/>
</dbReference>
<dbReference type="SUPFAM" id="SSF52540">
    <property type="entry name" value="P-loop containing nucleoside triphosphate hydrolases"/>
    <property type="match status" value="1"/>
</dbReference>
<reference evidence="11 12" key="1">
    <citation type="submission" date="2014-08" db="EMBL/GenBank/DDBJ databases">
        <title>Porphyromonas gulae strain:COT-052_OH1451 Genome sequencing.</title>
        <authorList>
            <person name="Wallis C."/>
            <person name="Deusch O."/>
            <person name="O'Flynn C."/>
            <person name="Davis I."/>
            <person name="Jospin G."/>
            <person name="Darling A.E."/>
            <person name="Coil D.A."/>
            <person name="Alexiev A."/>
            <person name="Horsfall A."/>
            <person name="Kirkwood N."/>
            <person name="Harris S."/>
            <person name="Eisen J.A."/>
        </authorList>
    </citation>
    <scope>NUCLEOTIDE SEQUENCE [LARGE SCALE GENOMIC DNA]</scope>
    <source>
        <strain evidence="12">COT-052 OH1451</strain>
    </source>
</reference>
<evidence type="ECO:0000256" key="8">
    <source>
        <dbReference type="ARBA" id="ARBA00033408"/>
    </source>
</evidence>
<keyword evidence="5 9" id="KW-0227">DNA damage</keyword>
<evidence type="ECO:0000256" key="3">
    <source>
        <dbReference type="ARBA" id="ARBA00021315"/>
    </source>
</evidence>
<dbReference type="InterPro" id="IPR003395">
    <property type="entry name" value="RecF/RecN/SMC_N"/>
</dbReference>
<comment type="similarity">
    <text evidence="2 9">Belongs to the RecN family.</text>
</comment>
<keyword evidence="7 9" id="KW-0234">DNA repair</keyword>
<name>A0A0A2F6T5_9PORP</name>
<proteinExistence type="inferred from homology"/>
<evidence type="ECO:0000256" key="7">
    <source>
        <dbReference type="ARBA" id="ARBA00023204"/>
    </source>
</evidence>
<dbReference type="eggNOG" id="COG0497">
    <property type="taxonomic scope" value="Bacteria"/>
</dbReference>
<keyword evidence="4" id="KW-0547">Nucleotide-binding</keyword>
<dbReference type="InterPro" id="IPR027417">
    <property type="entry name" value="P-loop_NTPase"/>
</dbReference>
<dbReference type="GO" id="GO:0005524">
    <property type="term" value="F:ATP binding"/>
    <property type="evidence" value="ECO:0007669"/>
    <property type="project" value="UniProtKB-KW"/>
</dbReference>
<sequence length="551" mass="61610">MLASLHIANYVLIDRLDIDFAPHFSVITGETGAGKSILLGALGLLVGGRADTSAIAPGTDRCIVEGRFTGFVPEMKTVLDRYDLDFDPDECTIRREISSKGKSRAFVNDTPAPLTALRELADFLIDIHSQHKNLLLGDSLFQLNVLDAYSGKPDLYTDYSKAYRVYAERKQKLEDFRKAAAVTASEYDYWQFRFEQLDKAGLESGEETRLQEEQSMLTHALDIKRELGRSYSLLSDDEGGLLSGLNTVEDALASIESYYPDSASYRQRVRDVRIELADIASDLGRRSDDVSCEPDRLNAVTGRLDEIHSLLHRYNADSSDALIAIRDDLTERLSRISTDEEEISRLEQEVLILYKEIEAKASMLTEERIRAASALETSLCESLRKLNMPHVRFVVDIRSTEYGPHGADKVVFLFSANKQMEPEPVSEIASGGEIARLMLCLKALIADKRSLPAIVFDEIDTGVSGEVADRMGEIMAHMGRGMQVLAITHLPQIAARGERHYFVYKDETGERARTFIRELTSEERIREIARMQSGNNLTDVALAAAKELLAR</sequence>
<dbReference type="CDD" id="cd03241">
    <property type="entry name" value="ABC_RecN"/>
    <property type="match status" value="2"/>
</dbReference>
<keyword evidence="6" id="KW-0067">ATP-binding</keyword>
<dbReference type="Proteomes" id="UP000030130">
    <property type="component" value="Unassembled WGS sequence"/>
</dbReference>
<dbReference type="InterPro" id="IPR004604">
    <property type="entry name" value="DNA_recomb/repair_RecN"/>
</dbReference>
<dbReference type="AlphaFoldDB" id="A0A0A2F6T5"/>
<dbReference type="OrthoDB" id="9806954at2"/>
<evidence type="ECO:0000313" key="12">
    <source>
        <dbReference type="Proteomes" id="UP000030130"/>
    </source>
</evidence>
<accession>A0A0A2F6T5</accession>
<evidence type="ECO:0000256" key="1">
    <source>
        <dbReference type="ARBA" id="ARBA00003618"/>
    </source>
</evidence>
<dbReference type="GO" id="GO:0006281">
    <property type="term" value="P:DNA repair"/>
    <property type="evidence" value="ECO:0007669"/>
    <property type="project" value="UniProtKB-KW"/>
</dbReference>
<gene>
    <name evidence="11" type="ORF">HR08_05150</name>
</gene>
<dbReference type="PIRSF" id="PIRSF003128">
    <property type="entry name" value="RecN"/>
    <property type="match status" value="1"/>
</dbReference>
<evidence type="ECO:0000256" key="4">
    <source>
        <dbReference type="ARBA" id="ARBA00022741"/>
    </source>
</evidence>